<gene>
    <name evidence="1" type="ORF">J0895_12840</name>
</gene>
<dbReference type="EMBL" id="JAFLQW010000340">
    <property type="protein sequence ID" value="MBO0349982.1"/>
    <property type="molecule type" value="Genomic_DNA"/>
</dbReference>
<name>A0ABS3FT07_9CYAN</name>
<keyword evidence="2" id="KW-1185">Reference proteome</keyword>
<protein>
    <submittedName>
        <fullName evidence="1">Uncharacterized protein</fullName>
    </submittedName>
</protein>
<dbReference type="RefSeq" id="WP_207088486.1">
    <property type="nucleotide sequence ID" value="NZ_JAFLQW010000340.1"/>
</dbReference>
<evidence type="ECO:0000313" key="2">
    <source>
        <dbReference type="Proteomes" id="UP000664844"/>
    </source>
</evidence>
<organism evidence="1 2">
    <name type="scientific">Phormidium pseudopriestleyi FRX01</name>
    <dbReference type="NCBI Taxonomy" id="1759528"/>
    <lineage>
        <taxon>Bacteria</taxon>
        <taxon>Bacillati</taxon>
        <taxon>Cyanobacteriota</taxon>
        <taxon>Cyanophyceae</taxon>
        <taxon>Oscillatoriophycideae</taxon>
        <taxon>Oscillatoriales</taxon>
        <taxon>Oscillatoriaceae</taxon>
        <taxon>Phormidium</taxon>
    </lineage>
</organism>
<evidence type="ECO:0000313" key="1">
    <source>
        <dbReference type="EMBL" id="MBO0349982.1"/>
    </source>
</evidence>
<proteinExistence type="predicted"/>
<reference evidence="1 2" key="1">
    <citation type="submission" date="2021-03" db="EMBL/GenBank/DDBJ databases">
        <title>Metabolic Capacity of the Antarctic Cyanobacterium Phormidium pseudopriestleyi that Sustains Oxygenic Photosynthesis in the Presence of Hydrogen Sulfide.</title>
        <authorList>
            <person name="Lumian J.E."/>
            <person name="Jungblut A.D."/>
            <person name="Dillon M.L."/>
            <person name="Hawes I."/>
            <person name="Doran P.T."/>
            <person name="Mackey T.J."/>
            <person name="Dick G.J."/>
            <person name="Grettenberger C.L."/>
            <person name="Sumner D.Y."/>
        </authorList>
    </citation>
    <scope>NUCLEOTIDE SEQUENCE [LARGE SCALE GENOMIC DNA]</scope>
    <source>
        <strain evidence="1 2">FRX01</strain>
    </source>
</reference>
<comment type="caution">
    <text evidence="1">The sequence shown here is derived from an EMBL/GenBank/DDBJ whole genome shotgun (WGS) entry which is preliminary data.</text>
</comment>
<sequence length="75" mass="8894">MAAVYRLYNWINSLFNTPFNCQRSIKTRTRQRWIYTDKASGRGVKAKTDFYQPDLVLGLYPEIETENINFVNNLE</sequence>
<accession>A0ABS3FT07</accession>
<dbReference type="Proteomes" id="UP000664844">
    <property type="component" value="Unassembled WGS sequence"/>
</dbReference>